<dbReference type="InterPro" id="IPR017937">
    <property type="entry name" value="Thioredoxin_CS"/>
</dbReference>
<dbReference type="AlphaFoldDB" id="A0A934MQW1"/>
<evidence type="ECO:0000256" key="1">
    <source>
        <dbReference type="ARBA" id="ARBA00023284"/>
    </source>
</evidence>
<comment type="caution">
    <text evidence="3">The sequence shown here is derived from an EMBL/GenBank/DDBJ whole genome shotgun (WGS) entry which is preliminary data.</text>
</comment>
<dbReference type="Pfam" id="PF00085">
    <property type="entry name" value="Thioredoxin"/>
    <property type="match status" value="1"/>
</dbReference>
<evidence type="ECO:0000259" key="2">
    <source>
        <dbReference type="PROSITE" id="PS51352"/>
    </source>
</evidence>
<dbReference type="SUPFAM" id="SSF52833">
    <property type="entry name" value="Thioredoxin-like"/>
    <property type="match status" value="1"/>
</dbReference>
<gene>
    <name evidence="3" type="ORF">JEQ47_08600</name>
</gene>
<evidence type="ECO:0000313" key="4">
    <source>
        <dbReference type="Proteomes" id="UP000602124"/>
    </source>
</evidence>
<keyword evidence="4" id="KW-1185">Reference proteome</keyword>
<reference evidence="3" key="1">
    <citation type="submission" date="2020-12" db="EMBL/GenBank/DDBJ databases">
        <title>Devosia sp. MSA67 isolated from Mo River.</title>
        <authorList>
            <person name="Ma F."/>
            <person name="Zi Z."/>
        </authorList>
    </citation>
    <scope>NUCLEOTIDE SEQUENCE</scope>
    <source>
        <strain evidence="3">MSA67</strain>
    </source>
</reference>
<proteinExistence type="predicted"/>
<dbReference type="InterPro" id="IPR036249">
    <property type="entry name" value="Thioredoxin-like_sf"/>
</dbReference>
<accession>A0A934MQW1</accession>
<dbReference type="EMBL" id="JAEKMH010000002">
    <property type="protein sequence ID" value="MBJ3784774.1"/>
    <property type="molecule type" value="Genomic_DNA"/>
</dbReference>
<evidence type="ECO:0000313" key="3">
    <source>
        <dbReference type="EMBL" id="MBJ3784774.1"/>
    </source>
</evidence>
<dbReference type="CDD" id="cd02947">
    <property type="entry name" value="TRX_family"/>
    <property type="match status" value="1"/>
</dbReference>
<keyword evidence="1" id="KW-0676">Redox-active center</keyword>
<dbReference type="InterPro" id="IPR013766">
    <property type="entry name" value="Thioredoxin_domain"/>
</dbReference>
<dbReference type="Proteomes" id="UP000602124">
    <property type="component" value="Unassembled WGS sequence"/>
</dbReference>
<sequence length="119" mass="12976">MAAAIGAAQAQEAAEAVAVAYESLDQLKAIAENGPAILYFHAEWCPTCRATMVSFRGRWPEVQPGITLVIADYDAEPDLKARYGVTYQNTYVQVGRDGEKLQIWNGGGIDALNTRPIFQ</sequence>
<dbReference type="GO" id="GO:0015036">
    <property type="term" value="F:disulfide oxidoreductase activity"/>
    <property type="evidence" value="ECO:0007669"/>
    <property type="project" value="UniProtKB-ARBA"/>
</dbReference>
<name>A0A934MQW1_9HYPH</name>
<organism evidence="3 4">
    <name type="scientific">Devosia sediminis</name>
    <dbReference type="NCBI Taxonomy" id="2798801"/>
    <lineage>
        <taxon>Bacteria</taxon>
        <taxon>Pseudomonadati</taxon>
        <taxon>Pseudomonadota</taxon>
        <taxon>Alphaproteobacteria</taxon>
        <taxon>Hyphomicrobiales</taxon>
        <taxon>Devosiaceae</taxon>
        <taxon>Devosia</taxon>
    </lineage>
</organism>
<dbReference type="PROSITE" id="PS00194">
    <property type="entry name" value="THIOREDOXIN_1"/>
    <property type="match status" value="1"/>
</dbReference>
<dbReference type="Gene3D" id="3.40.30.10">
    <property type="entry name" value="Glutaredoxin"/>
    <property type="match status" value="1"/>
</dbReference>
<dbReference type="PROSITE" id="PS51352">
    <property type="entry name" value="THIOREDOXIN_2"/>
    <property type="match status" value="1"/>
</dbReference>
<feature type="domain" description="Thioredoxin" evidence="2">
    <location>
        <begin position="3"/>
        <end position="119"/>
    </location>
</feature>
<dbReference type="RefSeq" id="WP_198876005.1">
    <property type="nucleotide sequence ID" value="NZ_JAEKMH010000002.1"/>
</dbReference>
<protein>
    <submittedName>
        <fullName evidence="3">Thioredoxin family protein</fullName>
    </submittedName>
</protein>